<evidence type="ECO:0000313" key="2">
    <source>
        <dbReference type="Proteomes" id="UP001341840"/>
    </source>
</evidence>
<gene>
    <name evidence="1" type="ORF">PIB30_028725</name>
</gene>
<accession>A0ABU6VCN0</accession>
<evidence type="ECO:0000313" key="1">
    <source>
        <dbReference type="EMBL" id="MED6170210.1"/>
    </source>
</evidence>
<protein>
    <submittedName>
        <fullName evidence="1">Uncharacterized protein</fullName>
    </submittedName>
</protein>
<dbReference type="Proteomes" id="UP001341840">
    <property type="component" value="Unassembled WGS sequence"/>
</dbReference>
<keyword evidence="2" id="KW-1185">Reference proteome</keyword>
<proteinExistence type="predicted"/>
<comment type="caution">
    <text evidence="1">The sequence shown here is derived from an EMBL/GenBank/DDBJ whole genome shotgun (WGS) entry which is preliminary data.</text>
</comment>
<name>A0ABU6VCN0_9FABA</name>
<dbReference type="EMBL" id="JASCZI010151149">
    <property type="protein sequence ID" value="MED6170210.1"/>
    <property type="molecule type" value="Genomic_DNA"/>
</dbReference>
<reference evidence="1 2" key="1">
    <citation type="journal article" date="2023" name="Plants (Basel)">
        <title>Bridging the Gap: Combining Genomics and Transcriptomics Approaches to Understand Stylosanthes scabra, an Orphan Legume from the Brazilian Caatinga.</title>
        <authorList>
            <person name="Ferreira-Neto J.R.C."/>
            <person name="da Silva M.D."/>
            <person name="Binneck E."/>
            <person name="de Melo N.F."/>
            <person name="da Silva R.H."/>
            <person name="de Melo A.L.T.M."/>
            <person name="Pandolfi V."/>
            <person name="Bustamante F.O."/>
            <person name="Brasileiro-Vidal A.C."/>
            <person name="Benko-Iseppon A.M."/>
        </authorList>
    </citation>
    <scope>NUCLEOTIDE SEQUENCE [LARGE SCALE GENOMIC DNA]</scope>
    <source>
        <tissue evidence="1">Leaves</tissue>
    </source>
</reference>
<sequence length="171" mass="19064">MKEVSWLLFITQERLRKNRELELVLAAKNRLASFCVHQRHLLSCRTLYCRTLYRKSFLVADSKRVVKLFYRAHVAVVFEHVKYGSFVVQSDADFSGESNPIPTFVHIGGSLSSAPIAPVVPVIPPCVASPSFAADLHHEDDDGCDMGDNRTFGVLVVTVANSPHNVRKGVQ</sequence>
<organism evidence="1 2">
    <name type="scientific">Stylosanthes scabra</name>
    <dbReference type="NCBI Taxonomy" id="79078"/>
    <lineage>
        <taxon>Eukaryota</taxon>
        <taxon>Viridiplantae</taxon>
        <taxon>Streptophyta</taxon>
        <taxon>Embryophyta</taxon>
        <taxon>Tracheophyta</taxon>
        <taxon>Spermatophyta</taxon>
        <taxon>Magnoliopsida</taxon>
        <taxon>eudicotyledons</taxon>
        <taxon>Gunneridae</taxon>
        <taxon>Pentapetalae</taxon>
        <taxon>rosids</taxon>
        <taxon>fabids</taxon>
        <taxon>Fabales</taxon>
        <taxon>Fabaceae</taxon>
        <taxon>Papilionoideae</taxon>
        <taxon>50 kb inversion clade</taxon>
        <taxon>dalbergioids sensu lato</taxon>
        <taxon>Dalbergieae</taxon>
        <taxon>Pterocarpus clade</taxon>
        <taxon>Stylosanthes</taxon>
    </lineage>
</organism>